<sequence>MSDTPVSSMTQINKGNTTAYLPGDDDDTQRVDLDEYYEECEQTHVTKMVTGAEAFFSKGVLSKSLARLSGLSGCENYDPIPSRMNARLGGEGFVSVIVDSFKKFIENIIKYVKMAVNWIVDLVKTLLGYKKTKRQVEQATAEMENIKKEFKELLKGLGFPSDKWDLDKFIADPEVSFDRMGAFHILRNKFMDDAEAIKRLGESLPTFVTAVEFMNQSSKNVKRASDNFHKVIHNVAGEVRKGKTDGRAELELIKQAGHEIKLATNFEGITTKLSELYNALYTNTDGKVIKENKFSNEALQEGYMEIRAQLQQLITTSSVSIQSVPDRQTLLSSIADASARYVALKDTDIDLSHIDFKQYGDLINKQDAEIIREIDKLTGVNGALISAYSNTAKMVRDYTQFCHSIINVLNQTNKQLENLWLWHSRAQQMIFFYVLKDFEGIVELNKQYIAMGMNPYANGEGIPRVDGFIKYDDRVTMFEKIAGTANDLLEENINGIKDSIRNLSRSLGWTPR</sequence>
<protein>
    <submittedName>
        <fullName evidence="3">Uncharacterized protein</fullName>
    </submittedName>
</protein>
<gene>
    <name evidence="3" type="ORF">JOAD_59</name>
</gene>
<reference evidence="4" key="1">
    <citation type="submission" date="2017-07" db="EMBL/GenBank/DDBJ databases">
        <authorList>
            <person name="Bickmore M.X."/>
            <person name="Vaden K."/>
            <person name="Brady T.S."/>
            <person name="Tateoka O.B."/>
            <person name="Carter J.L."/>
            <person name="Pape J.A."/>
            <person name="Robinson D.M."/>
            <person name="Russell K.A."/>
            <person name="Staley L.A."/>
            <person name="Stettler J.M."/>
            <person name="Townsend M.H."/>
            <person name="Wienclaw T."/>
            <person name="Williamson T.L."/>
            <person name="Kruger J.L."/>
            <person name="Berg J.A."/>
            <person name="Sharma R."/>
            <person name="Payne A.M."/>
            <person name="Fajardo C.P."/>
            <person name="Breakwell D.P."/>
            <person name="Hope S."/>
            <person name="Grose J.H."/>
        </authorList>
    </citation>
    <scope>NUCLEOTIDE SEQUENCE [LARGE SCALE GENOMIC DNA]</scope>
</reference>
<evidence type="ECO:0000256" key="1">
    <source>
        <dbReference type="SAM" id="Coils"/>
    </source>
</evidence>
<proteinExistence type="predicted"/>
<dbReference type="Proteomes" id="UP000222624">
    <property type="component" value="Genome"/>
</dbReference>
<accession>A0A223LJU7</accession>
<feature type="compositionally biased region" description="Polar residues" evidence="2">
    <location>
        <begin position="1"/>
        <end position="19"/>
    </location>
</feature>
<evidence type="ECO:0000313" key="4">
    <source>
        <dbReference type="Proteomes" id="UP000222624"/>
    </source>
</evidence>
<evidence type="ECO:0000313" key="3">
    <source>
        <dbReference type="EMBL" id="ASU03856.1"/>
    </source>
</evidence>
<name>A0A223LJU7_9CAUD</name>
<feature type="region of interest" description="Disordered" evidence="2">
    <location>
        <begin position="1"/>
        <end position="26"/>
    </location>
</feature>
<dbReference type="EMBL" id="MF459647">
    <property type="protein sequence ID" value="ASU03856.1"/>
    <property type="molecule type" value="Genomic_DNA"/>
</dbReference>
<evidence type="ECO:0000256" key="2">
    <source>
        <dbReference type="SAM" id="MobiDB-lite"/>
    </source>
</evidence>
<feature type="coiled-coil region" evidence="1">
    <location>
        <begin position="129"/>
        <end position="156"/>
    </location>
</feature>
<keyword evidence="1" id="KW-0175">Coiled coil</keyword>
<organism evidence="3 4">
    <name type="scientific">Erwinia phage vB_EamM_Joad</name>
    <dbReference type="NCBI Taxonomy" id="2026081"/>
    <lineage>
        <taxon>Viruses</taxon>
        <taxon>Duplodnaviria</taxon>
        <taxon>Heunggongvirae</taxon>
        <taxon>Uroviricota</taxon>
        <taxon>Caudoviricetes</taxon>
        <taxon>Chimalliviridae</taxon>
        <taxon>Risingsunvirus</taxon>
        <taxon>Risingsunvirus risingsun</taxon>
    </lineage>
</organism>